<protein>
    <submittedName>
        <fullName evidence="1">Uncharacterized protein</fullName>
    </submittedName>
</protein>
<dbReference type="EMBL" id="NSKB01000004">
    <property type="protein sequence ID" value="PAU76759.1"/>
    <property type="molecule type" value="Genomic_DNA"/>
</dbReference>
<dbReference type="RefSeq" id="WP_095621148.1">
    <property type="nucleotide sequence ID" value="NZ_NSKB01000004.1"/>
</dbReference>
<gene>
    <name evidence="1" type="ORF">CK498_12320</name>
</gene>
<proteinExistence type="predicted"/>
<dbReference type="AlphaFoldDB" id="A0A2A2EWK3"/>
<keyword evidence="2" id="KW-1185">Reference proteome</keyword>
<dbReference type="OrthoDB" id="6164141at2"/>
<reference evidence="1 2" key="1">
    <citation type="submission" date="2017-08" db="EMBL/GenBank/DDBJ databases">
        <title>Halomonas alkalisoli sp. nov., isolated from saline alkaline soil.</title>
        <authorList>
            <person name="Wang D."/>
            <person name="Zhang G."/>
        </authorList>
    </citation>
    <scope>NUCLEOTIDE SEQUENCE [LARGE SCALE GENOMIC DNA]</scope>
    <source>
        <strain evidence="1 2">WRN001</strain>
    </source>
</reference>
<comment type="caution">
    <text evidence="1">The sequence shown here is derived from an EMBL/GenBank/DDBJ whole genome shotgun (WGS) entry which is preliminary data.</text>
</comment>
<name>A0A2A2EWK3_9GAMM</name>
<organism evidence="1 2">
    <name type="scientific">Halomonas salipaludis</name>
    <dbReference type="NCBI Taxonomy" id="2032625"/>
    <lineage>
        <taxon>Bacteria</taxon>
        <taxon>Pseudomonadati</taxon>
        <taxon>Pseudomonadota</taxon>
        <taxon>Gammaproteobacteria</taxon>
        <taxon>Oceanospirillales</taxon>
        <taxon>Halomonadaceae</taxon>
        <taxon>Halomonas</taxon>
    </lineage>
</organism>
<dbReference type="Proteomes" id="UP000217771">
    <property type="component" value="Unassembled WGS sequence"/>
</dbReference>
<evidence type="ECO:0000313" key="1">
    <source>
        <dbReference type="EMBL" id="PAU76759.1"/>
    </source>
</evidence>
<accession>A0A2A2EWK3</accession>
<sequence>MNNITPINAARAPQLDSHNLAIAVLWRHRWENRVTALANCIEHLVTVHDMTEAAAELAAIQAYADLESENTLATIDMDASTSHIVVMRTEGGRPAMFTVSDLLRILGQARDEGRAVVVDRESHRPVVLEH</sequence>
<evidence type="ECO:0000313" key="2">
    <source>
        <dbReference type="Proteomes" id="UP000217771"/>
    </source>
</evidence>